<dbReference type="InterPro" id="IPR041652">
    <property type="entry name" value="DUF5616"/>
</dbReference>
<dbReference type="Pfam" id="PF18481">
    <property type="entry name" value="DUF5616"/>
    <property type="match status" value="1"/>
</dbReference>
<organism evidence="3">
    <name type="scientific">marine sediment metagenome</name>
    <dbReference type="NCBI Taxonomy" id="412755"/>
    <lineage>
        <taxon>unclassified sequences</taxon>
        <taxon>metagenomes</taxon>
        <taxon>ecological metagenomes</taxon>
    </lineage>
</organism>
<dbReference type="InterPro" id="IPR007368">
    <property type="entry name" value="DUF434"/>
</dbReference>
<reference evidence="3" key="1">
    <citation type="journal article" date="2015" name="Nature">
        <title>Complex archaea that bridge the gap between prokaryotes and eukaryotes.</title>
        <authorList>
            <person name="Spang A."/>
            <person name="Saw J.H."/>
            <person name="Jorgensen S.L."/>
            <person name="Zaremba-Niedzwiedzka K."/>
            <person name="Martijn J."/>
            <person name="Lind A.E."/>
            <person name="van Eijk R."/>
            <person name="Schleper C."/>
            <person name="Guy L."/>
            <person name="Ettema T.J."/>
        </authorList>
    </citation>
    <scope>NUCLEOTIDE SEQUENCE</scope>
</reference>
<evidence type="ECO:0000259" key="2">
    <source>
        <dbReference type="Pfam" id="PF18481"/>
    </source>
</evidence>
<evidence type="ECO:0000313" key="3">
    <source>
        <dbReference type="EMBL" id="KKK94518.1"/>
    </source>
</evidence>
<sequence>SGLFAAKNIETLQHATCDVSRLLTMGYAVNSSLKLVCDRFSLTNRQRLAVMRSACSDEQLSGRRDREVQFYELDARPLVIDGYNVLITIEAVLSGGFIFIGRDGCWRDLASVHGSYRRVEETVAAVEIVGRCLTKAGVTDIRWLFDSPVSNSGKLKTLIAEIAEKNNWHWDIHLLTNPDSEMITGDRLVATADSVVLDKCKQWINLAAGIIQYEKLNANIIDLSGNPTA</sequence>
<evidence type="ECO:0008006" key="4">
    <source>
        <dbReference type="Google" id="ProtNLM"/>
    </source>
</evidence>
<feature type="domain" description="DUF434" evidence="1">
    <location>
        <begin position="12"/>
        <end position="65"/>
    </location>
</feature>
<dbReference type="AlphaFoldDB" id="A0A0F8ZL25"/>
<name>A0A0F8ZL25_9ZZZZ</name>
<proteinExistence type="predicted"/>
<gene>
    <name evidence="3" type="ORF">LCGC14_2682050</name>
</gene>
<feature type="non-terminal residue" evidence="3">
    <location>
        <position position="1"/>
    </location>
</feature>
<accession>A0A0F8ZL25</accession>
<protein>
    <recommendedName>
        <fullName evidence="4">DUF434 domain-containing protein</fullName>
    </recommendedName>
</protein>
<dbReference type="PANTHER" id="PTHR42252:SF1">
    <property type="entry name" value="DUF434 DOMAIN-CONTAINING PROTEIN"/>
    <property type="match status" value="1"/>
</dbReference>
<comment type="caution">
    <text evidence="3">The sequence shown here is derived from an EMBL/GenBank/DDBJ whole genome shotgun (WGS) entry which is preliminary data.</text>
</comment>
<dbReference type="EMBL" id="LAZR01047307">
    <property type="protein sequence ID" value="KKK94518.1"/>
    <property type="molecule type" value="Genomic_DNA"/>
</dbReference>
<dbReference type="Pfam" id="PF04256">
    <property type="entry name" value="DUF434"/>
    <property type="match status" value="1"/>
</dbReference>
<feature type="domain" description="DUF5616" evidence="2">
    <location>
        <begin position="72"/>
        <end position="208"/>
    </location>
</feature>
<evidence type="ECO:0000259" key="1">
    <source>
        <dbReference type="Pfam" id="PF04256"/>
    </source>
</evidence>
<dbReference type="PANTHER" id="PTHR42252">
    <property type="entry name" value="DUF5616 DOMAIN-CONTAINING PROTEIN"/>
    <property type="match status" value="1"/>
</dbReference>